<accession>A0AB34IRY2</accession>
<proteinExistence type="predicted"/>
<organism evidence="2 3">
    <name type="scientific">Prymnesium parvum</name>
    <name type="common">Toxic golden alga</name>
    <dbReference type="NCBI Taxonomy" id="97485"/>
    <lineage>
        <taxon>Eukaryota</taxon>
        <taxon>Haptista</taxon>
        <taxon>Haptophyta</taxon>
        <taxon>Prymnesiophyceae</taxon>
        <taxon>Prymnesiales</taxon>
        <taxon>Prymnesiaceae</taxon>
        <taxon>Prymnesium</taxon>
    </lineage>
</organism>
<comment type="caution">
    <text evidence="2">The sequence shown here is derived from an EMBL/GenBank/DDBJ whole genome shotgun (WGS) entry which is preliminary data.</text>
</comment>
<protein>
    <submittedName>
        <fullName evidence="2">Uncharacterized protein</fullName>
    </submittedName>
</protein>
<evidence type="ECO:0000313" key="2">
    <source>
        <dbReference type="EMBL" id="KAL1503918.1"/>
    </source>
</evidence>
<keyword evidence="3" id="KW-1185">Reference proteome</keyword>
<dbReference type="AlphaFoldDB" id="A0AB34IRY2"/>
<evidence type="ECO:0000313" key="3">
    <source>
        <dbReference type="Proteomes" id="UP001515480"/>
    </source>
</evidence>
<dbReference type="Proteomes" id="UP001515480">
    <property type="component" value="Unassembled WGS sequence"/>
</dbReference>
<sequence>MGKQQFTAVQYKRQWEARLALESHHESSLPAQRYKARDAIPAGHNPIAVAELNEEETRVLQENLTTFEELNAPPRRPPILNNPIFGYSTHPPPKSDLDLSAKGGLASTAARQRMKELQEQLEEERKARKQLEEQLKSAH</sequence>
<feature type="compositionally biased region" description="Low complexity" evidence="1">
    <location>
        <begin position="71"/>
        <end position="84"/>
    </location>
</feature>
<feature type="region of interest" description="Disordered" evidence="1">
    <location>
        <begin position="71"/>
        <end position="139"/>
    </location>
</feature>
<evidence type="ECO:0000256" key="1">
    <source>
        <dbReference type="SAM" id="MobiDB-lite"/>
    </source>
</evidence>
<reference evidence="2 3" key="1">
    <citation type="journal article" date="2024" name="Science">
        <title>Giant polyketide synthase enzymes in the biosynthesis of giant marine polyether toxins.</title>
        <authorList>
            <person name="Fallon T.R."/>
            <person name="Shende V.V."/>
            <person name="Wierzbicki I.H."/>
            <person name="Pendleton A.L."/>
            <person name="Watervoot N.F."/>
            <person name="Auber R.P."/>
            <person name="Gonzalez D.J."/>
            <person name="Wisecaver J.H."/>
            <person name="Moore B.S."/>
        </authorList>
    </citation>
    <scope>NUCLEOTIDE SEQUENCE [LARGE SCALE GENOMIC DNA]</scope>
    <source>
        <strain evidence="2 3">12B1</strain>
    </source>
</reference>
<dbReference type="EMBL" id="JBGBPQ010000021">
    <property type="protein sequence ID" value="KAL1503918.1"/>
    <property type="molecule type" value="Genomic_DNA"/>
</dbReference>
<feature type="compositionally biased region" description="Basic and acidic residues" evidence="1">
    <location>
        <begin position="113"/>
        <end position="139"/>
    </location>
</feature>
<gene>
    <name evidence="2" type="ORF">AB1Y20_012379</name>
</gene>
<name>A0AB34IRY2_PRYPA</name>